<comment type="caution">
    <text evidence="4">The sequence shown here is derived from an EMBL/GenBank/DDBJ whole genome shotgun (WGS) entry which is preliminary data.</text>
</comment>
<dbReference type="GO" id="GO:0006633">
    <property type="term" value="P:fatty acid biosynthetic process"/>
    <property type="evidence" value="ECO:0007669"/>
    <property type="project" value="InterPro"/>
</dbReference>
<dbReference type="PANTHER" id="PTHR38764">
    <property type="entry name" value="ACYL CARRIER PROTEIN PHOSPHODIESTERASE"/>
    <property type="match status" value="1"/>
</dbReference>
<dbReference type="PIRSF" id="PIRSF011489">
    <property type="entry name" value="DUF479"/>
    <property type="match status" value="1"/>
</dbReference>
<organism evidence="4 5">
    <name type="scientific">Moheibacter lacus</name>
    <dbReference type="NCBI Taxonomy" id="2745851"/>
    <lineage>
        <taxon>Bacteria</taxon>
        <taxon>Pseudomonadati</taxon>
        <taxon>Bacteroidota</taxon>
        <taxon>Flavobacteriia</taxon>
        <taxon>Flavobacteriales</taxon>
        <taxon>Weeksellaceae</taxon>
        <taxon>Moheibacter</taxon>
    </lineage>
</organism>
<dbReference type="InterPro" id="IPR007431">
    <property type="entry name" value="ACP_PD"/>
</dbReference>
<evidence type="ECO:0000256" key="1">
    <source>
        <dbReference type="ARBA" id="ARBA00022516"/>
    </source>
</evidence>
<dbReference type="GO" id="GO:0008770">
    <property type="term" value="F:[acyl-carrier-protein] phosphodiesterase activity"/>
    <property type="evidence" value="ECO:0007669"/>
    <property type="project" value="InterPro"/>
</dbReference>
<evidence type="ECO:0000313" key="5">
    <source>
        <dbReference type="Proteomes" id="UP000552241"/>
    </source>
</evidence>
<reference evidence="4 5" key="1">
    <citation type="submission" date="2020-07" db="EMBL/GenBank/DDBJ databases">
        <title>Moheibacter lacus sp. nov., a member of the family Flavobacteriaceae isolated from freshwater lake sediment.</title>
        <authorList>
            <person name="Liu Y."/>
        </authorList>
    </citation>
    <scope>NUCLEOTIDE SEQUENCE [LARGE SCALE GENOMIC DNA]</scope>
    <source>
        <strain evidence="4 5">BDHS18</strain>
    </source>
</reference>
<dbReference type="Proteomes" id="UP000552241">
    <property type="component" value="Unassembled WGS sequence"/>
</dbReference>
<dbReference type="EMBL" id="JACDZE010000001">
    <property type="protein sequence ID" value="MBA5628371.1"/>
    <property type="molecule type" value="Genomic_DNA"/>
</dbReference>
<dbReference type="PANTHER" id="PTHR38764:SF1">
    <property type="entry name" value="ACYL CARRIER PROTEIN PHOSPHODIESTERASE"/>
    <property type="match status" value="1"/>
</dbReference>
<keyword evidence="5" id="KW-1185">Reference proteome</keyword>
<gene>
    <name evidence="4" type="ORF">HU137_01150</name>
</gene>
<dbReference type="AlphaFoldDB" id="A0A838ZF61"/>
<accession>A0A838ZF61</accession>
<proteinExistence type="predicted"/>
<sequence length="195" mass="23254">MNFLAHQYLSFHNSEIQLGNLYGEIVRGKDYLHFEKGLQNGILLHREIDTFTDAHDLVKNSTQKFHEKYGKYAPVIVDVLYDYLLIKNWETYSQVPFDQFVQDCYALFSENFETFPPKLQFIIQHLLEHDWFHNYTSIEGISQTLKGISQRSKFKNNIEESTHEFLLFEQDLQEDFQIFFPELISHCKLFIAENQ</sequence>
<keyword evidence="3" id="KW-0443">Lipid metabolism</keyword>
<dbReference type="RefSeq" id="WP_182041973.1">
    <property type="nucleotide sequence ID" value="NZ_JACDZE010000001.1"/>
</dbReference>
<keyword evidence="1" id="KW-0444">Lipid biosynthesis</keyword>
<evidence type="ECO:0000256" key="2">
    <source>
        <dbReference type="ARBA" id="ARBA00022801"/>
    </source>
</evidence>
<dbReference type="Pfam" id="PF04336">
    <property type="entry name" value="ACP_PD"/>
    <property type="match status" value="1"/>
</dbReference>
<keyword evidence="2" id="KW-0378">Hydrolase</keyword>
<protein>
    <submittedName>
        <fullName evidence="4">DUF479 domain-containing protein</fullName>
    </submittedName>
</protein>
<name>A0A838ZF61_9FLAO</name>
<evidence type="ECO:0000313" key="4">
    <source>
        <dbReference type="EMBL" id="MBA5628371.1"/>
    </source>
</evidence>
<evidence type="ECO:0000256" key="3">
    <source>
        <dbReference type="ARBA" id="ARBA00023098"/>
    </source>
</evidence>